<evidence type="ECO:0000256" key="1">
    <source>
        <dbReference type="SAM" id="Phobius"/>
    </source>
</evidence>
<comment type="caution">
    <text evidence="2">The sequence shown here is derived from an EMBL/GenBank/DDBJ whole genome shotgun (WGS) entry which is preliminary data.</text>
</comment>
<gene>
    <name evidence="2" type="ORF">FHS37_007271</name>
</gene>
<dbReference type="Proteomes" id="UP000579523">
    <property type="component" value="Unassembled WGS sequence"/>
</dbReference>
<evidence type="ECO:0000313" key="2">
    <source>
        <dbReference type="EMBL" id="MBB4903174.1"/>
    </source>
</evidence>
<keyword evidence="1" id="KW-0472">Membrane</keyword>
<keyword evidence="1" id="KW-0812">Transmembrane</keyword>
<reference evidence="2 3" key="1">
    <citation type="submission" date="2020-08" db="EMBL/GenBank/DDBJ databases">
        <title>Genomic Encyclopedia of Type Strains, Phase III (KMG-III): the genomes of soil and plant-associated and newly described type strains.</title>
        <authorList>
            <person name="Whitman W."/>
        </authorList>
    </citation>
    <scope>NUCLEOTIDE SEQUENCE [LARGE SCALE GENOMIC DNA]</scope>
    <source>
        <strain evidence="2 3">CECT 3273</strain>
    </source>
</reference>
<feature type="transmembrane region" description="Helical" evidence="1">
    <location>
        <begin position="37"/>
        <end position="57"/>
    </location>
</feature>
<proteinExistence type="predicted"/>
<accession>A0A7W7PXL5</accession>
<keyword evidence="3" id="KW-1185">Reference proteome</keyword>
<feature type="transmembrane region" description="Helical" evidence="1">
    <location>
        <begin position="64"/>
        <end position="82"/>
    </location>
</feature>
<protein>
    <submittedName>
        <fullName evidence="2">Uncharacterized protein</fullName>
    </submittedName>
</protein>
<keyword evidence="1" id="KW-1133">Transmembrane helix</keyword>
<dbReference type="AlphaFoldDB" id="A0A7W7PXL5"/>
<sequence length="88" mass="9506">MSLLFLVFTLVLALILLILGGSAITTGRVPVRWIRRYAHPQLWGAGVLVIGIAVGTVRIAPPSIFMVLFLCGLSLLGFAYGASRPKKR</sequence>
<dbReference type="RefSeq" id="WP_184829087.1">
    <property type="nucleotide sequence ID" value="NZ_BMTK01000046.1"/>
</dbReference>
<evidence type="ECO:0000313" key="3">
    <source>
        <dbReference type="Proteomes" id="UP000579523"/>
    </source>
</evidence>
<name>A0A7W7PXL5_9ACTN</name>
<organism evidence="2 3">
    <name type="scientific">Streptomyces griseomycini</name>
    <dbReference type="NCBI Taxonomy" id="66895"/>
    <lineage>
        <taxon>Bacteria</taxon>
        <taxon>Bacillati</taxon>
        <taxon>Actinomycetota</taxon>
        <taxon>Actinomycetes</taxon>
        <taxon>Kitasatosporales</taxon>
        <taxon>Streptomycetaceae</taxon>
        <taxon>Streptomyces</taxon>
    </lineage>
</organism>
<dbReference type="EMBL" id="JACHJI010000024">
    <property type="protein sequence ID" value="MBB4903174.1"/>
    <property type="molecule type" value="Genomic_DNA"/>
</dbReference>